<dbReference type="PANTHER" id="PTHR34992:SF10">
    <property type="entry name" value="COPPER ACQUISITION FACTOR BIM1-LIKE DOMAIN-CONTAINING PROTEIN"/>
    <property type="match status" value="1"/>
</dbReference>
<gene>
    <name evidence="10" type="ORF">L873DRAFT_1829541</name>
</gene>
<dbReference type="Proteomes" id="UP000276215">
    <property type="component" value="Unassembled WGS sequence"/>
</dbReference>
<keyword evidence="2" id="KW-1003">Cell membrane</keyword>
<dbReference type="GO" id="GO:0005886">
    <property type="term" value="C:plasma membrane"/>
    <property type="evidence" value="ECO:0007669"/>
    <property type="project" value="UniProtKB-SubCell"/>
</dbReference>
<evidence type="ECO:0000256" key="3">
    <source>
        <dbReference type="ARBA" id="ARBA00022622"/>
    </source>
</evidence>
<dbReference type="AlphaFoldDB" id="A0A3N4JIG6"/>
<evidence type="ECO:0000259" key="9">
    <source>
        <dbReference type="Pfam" id="PF20238"/>
    </source>
</evidence>
<keyword evidence="7" id="KW-0449">Lipoprotein</keyword>
<keyword evidence="11" id="KW-1185">Reference proteome</keyword>
<dbReference type="GO" id="GO:0098552">
    <property type="term" value="C:side of membrane"/>
    <property type="evidence" value="ECO:0007669"/>
    <property type="project" value="UniProtKB-KW"/>
</dbReference>
<organism evidence="10 11">
    <name type="scientific">Choiromyces venosus 120613-1</name>
    <dbReference type="NCBI Taxonomy" id="1336337"/>
    <lineage>
        <taxon>Eukaryota</taxon>
        <taxon>Fungi</taxon>
        <taxon>Dikarya</taxon>
        <taxon>Ascomycota</taxon>
        <taxon>Pezizomycotina</taxon>
        <taxon>Pezizomycetes</taxon>
        <taxon>Pezizales</taxon>
        <taxon>Tuberaceae</taxon>
        <taxon>Choiromyces</taxon>
    </lineage>
</organism>
<dbReference type="Pfam" id="PF20238">
    <property type="entry name" value="BIM1-like_dom"/>
    <property type="match status" value="1"/>
</dbReference>
<feature type="signal peptide" evidence="8">
    <location>
        <begin position="1"/>
        <end position="19"/>
    </location>
</feature>
<accession>A0A3N4JIG6</accession>
<reference evidence="10 11" key="1">
    <citation type="journal article" date="2018" name="Nat. Ecol. Evol.">
        <title>Pezizomycetes genomes reveal the molecular basis of ectomycorrhizal truffle lifestyle.</title>
        <authorList>
            <person name="Murat C."/>
            <person name="Payen T."/>
            <person name="Noel B."/>
            <person name="Kuo A."/>
            <person name="Morin E."/>
            <person name="Chen J."/>
            <person name="Kohler A."/>
            <person name="Krizsan K."/>
            <person name="Balestrini R."/>
            <person name="Da Silva C."/>
            <person name="Montanini B."/>
            <person name="Hainaut M."/>
            <person name="Levati E."/>
            <person name="Barry K.W."/>
            <person name="Belfiori B."/>
            <person name="Cichocki N."/>
            <person name="Clum A."/>
            <person name="Dockter R.B."/>
            <person name="Fauchery L."/>
            <person name="Guy J."/>
            <person name="Iotti M."/>
            <person name="Le Tacon F."/>
            <person name="Lindquist E.A."/>
            <person name="Lipzen A."/>
            <person name="Malagnac F."/>
            <person name="Mello A."/>
            <person name="Molinier V."/>
            <person name="Miyauchi S."/>
            <person name="Poulain J."/>
            <person name="Riccioni C."/>
            <person name="Rubini A."/>
            <person name="Sitrit Y."/>
            <person name="Splivallo R."/>
            <person name="Traeger S."/>
            <person name="Wang M."/>
            <person name="Zifcakova L."/>
            <person name="Wipf D."/>
            <person name="Zambonelli A."/>
            <person name="Paolocci F."/>
            <person name="Nowrousian M."/>
            <person name="Ottonello S."/>
            <person name="Baldrian P."/>
            <person name="Spatafora J.W."/>
            <person name="Henrissat B."/>
            <person name="Nagy L.G."/>
            <person name="Aury J.M."/>
            <person name="Wincker P."/>
            <person name="Grigoriev I.V."/>
            <person name="Bonfante P."/>
            <person name="Martin F.M."/>
        </authorList>
    </citation>
    <scope>NUCLEOTIDE SEQUENCE [LARGE SCALE GENOMIC DNA]</scope>
    <source>
        <strain evidence="10 11">120613-1</strain>
    </source>
</reference>
<evidence type="ECO:0000256" key="2">
    <source>
        <dbReference type="ARBA" id="ARBA00022475"/>
    </source>
</evidence>
<sequence length="170" mass="18269">MQFLSVTLLTAVSASTVSAHFAVIYPYWRGNSYPTQWTYPCGGVNQSISDTNRTAWPVDGGALVFTPTHDHAQTFVNLGMGNNVTRLNITIVPTFNQTGNGTFCFPKITLPKDLGIKAGDNASIQVIQLTVNGDALYNCADITLKADAVGPPEGILSGCINTVRRMSKEN</sequence>
<evidence type="ECO:0000256" key="8">
    <source>
        <dbReference type="SAM" id="SignalP"/>
    </source>
</evidence>
<keyword evidence="5" id="KW-0472">Membrane</keyword>
<keyword evidence="6" id="KW-0325">Glycoprotein</keyword>
<dbReference type="EMBL" id="ML120417">
    <property type="protein sequence ID" value="RPA96190.1"/>
    <property type="molecule type" value="Genomic_DNA"/>
</dbReference>
<dbReference type="InterPro" id="IPR046530">
    <property type="entry name" value="BIM1-like_dom"/>
</dbReference>
<proteinExistence type="predicted"/>
<name>A0A3N4JIG6_9PEZI</name>
<evidence type="ECO:0000256" key="1">
    <source>
        <dbReference type="ARBA" id="ARBA00004609"/>
    </source>
</evidence>
<keyword evidence="3" id="KW-0336">GPI-anchor</keyword>
<dbReference type="InterPro" id="IPR046936">
    <property type="entry name" value="BIM1-like"/>
</dbReference>
<comment type="subcellular location">
    <subcellularLocation>
        <location evidence="1">Cell membrane</location>
        <topology evidence="1">Lipid-anchor</topology>
        <topology evidence="1">GPI-anchor</topology>
    </subcellularLocation>
</comment>
<evidence type="ECO:0000256" key="6">
    <source>
        <dbReference type="ARBA" id="ARBA00023180"/>
    </source>
</evidence>
<evidence type="ECO:0000256" key="5">
    <source>
        <dbReference type="ARBA" id="ARBA00023136"/>
    </source>
</evidence>
<evidence type="ECO:0000256" key="4">
    <source>
        <dbReference type="ARBA" id="ARBA00022729"/>
    </source>
</evidence>
<dbReference type="CDD" id="cd21176">
    <property type="entry name" value="LPMO_auxiliary-like"/>
    <property type="match status" value="1"/>
</dbReference>
<dbReference type="STRING" id="1336337.A0A3N4JIG6"/>
<feature type="chain" id="PRO_5018197523" description="Copper acquisition factor BIM1-like domain-containing protein" evidence="8">
    <location>
        <begin position="20"/>
        <end position="170"/>
    </location>
</feature>
<protein>
    <recommendedName>
        <fullName evidence="9">Copper acquisition factor BIM1-like domain-containing protein</fullName>
    </recommendedName>
</protein>
<keyword evidence="4 8" id="KW-0732">Signal</keyword>
<dbReference type="OrthoDB" id="5333578at2759"/>
<evidence type="ECO:0000313" key="11">
    <source>
        <dbReference type="Proteomes" id="UP000276215"/>
    </source>
</evidence>
<dbReference type="PANTHER" id="PTHR34992">
    <property type="entry name" value="HYPHAL ANASTAMOSIS-7 PROTEIN"/>
    <property type="match status" value="1"/>
</dbReference>
<evidence type="ECO:0000313" key="10">
    <source>
        <dbReference type="EMBL" id="RPA96190.1"/>
    </source>
</evidence>
<feature type="domain" description="Copper acquisition factor BIM1-like" evidence="9">
    <location>
        <begin position="18"/>
        <end position="161"/>
    </location>
</feature>
<evidence type="ECO:0000256" key="7">
    <source>
        <dbReference type="ARBA" id="ARBA00023288"/>
    </source>
</evidence>